<sequence length="1291" mass="145937">MKWAPSEKKKKKKKKKKDGKRRDSDRHTRRHGRPRSEYSSSSSSSSDSSDEDRSRRRRHKRRRRDSGESAWELVAEPTAADDALERYAPPTAADADALYEFDCVGDRENASMGSYDPPVYRLGTRTLVGGGCGGGCGHRTEKSFLRRISPGEPHQKPDPTDVRYFGTAARRAERRLAATSRLRLAYSERRRRRPRIAEDRAELSFILVDPVLEGELTGVPGNDPDGESGDDDQANTNAGKIILQTDLENVEQFLVRENRRLHERLAAAPSDIDAWLELLAFQEQSQRLHGSATDAAGVRVVREKQLAVLTKALQKNPSSERLQRVRLNMILQLDDDSGRASGADRYRQEIERQLETMPHDAHLWRRLVEHLQRSSFATFTMAMLRDAYARALAVLSNELTALVAREAGDGAATGTSSIQVFSGNSLLGPQDPYASDTLGVQASTLTREMLHLHGMLMLAECKAGFVERAVAQLQALYAFNGSWGNQVDLRASLLQRRQAFAAQSDFERLGETQDSDGASEPKYIPTAASFTAWADTESSAFLGSVNPSARIRDVEHQRALGAPPTDQSSSQQDASEHSPRNENGDRKSGQWVYSNLHGCRIWVEDADDTHEYERILSELRDSDTAKERAETARLRRLRRQTSAQRRNDRFRDERVDYADISRDDAFVTWLTAEVHADVMQWTPLRPSLPAHQPLIEAQPDRAIMTEEVLPFLFRVPPSLHYEIVLCLLRVSGVHLGDPVDTYADHVRDVTYLAEPIARALDPTMPPSLALTLETKQSLLENALHCDGISVAPETLRDPSRIQFVRTVLKSHLTRETSPSVQRLLKVVSIAFESQVVQHAAEPKSAMDACRDWIQSLLLTQDNTVDAVLLAAYVQFERATGNRRQAKRGCDKALQALVVDAEKVTSRSIHRLIYHRVRLERSDKLKDDRARRRYVLWWALYPSSRESLDALEKRVGRNSVTAVLQTHSSASSGADLIARYRLELEMAHEECALARRRRRYSTLPHDGLSVACVECSVPFALFNLCEAVAVSNGIHAAIKEYHHALESMALDRASCWHTRQSYLVHLEHVASYRSAGHAPFVAPREWRAVISSAVEAYPQDPLFLRLFVDAERSRTASQSLRKFFESRRRDWRRQLDTPTLTDWLFALLCELSRAERSIESMEAGSSGVTSCCLLHRWSLNRPAVERIRHVFEEMLAQRRTQGSAIGWRLYLRFEVAMGKIDAARRVLYRGIARCPWSKALYLDALRILRPYLSAAECREIMELLNSKELHQRVDMEDEDEEAEEGESSDPQG</sequence>
<dbReference type="InterPro" id="IPR003107">
    <property type="entry name" value="HAT"/>
</dbReference>
<feature type="region of interest" description="Disordered" evidence="4">
    <location>
        <begin position="560"/>
        <end position="589"/>
    </location>
</feature>
<protein>
    <submittedName>
        <fullName evidence="5">Uncharacterized protein</fullName>
    </submittedName>
</protein>
<dbReference type="Gene3D" id="1.25.40.10">
    <property type="entry name" value="Tetratricopeptide repeat domain"/>
    <property type="match status" value="2"/>
</dbReference>
<proteinExistence type="inferred from homology"/>
<comment type="caution">
    <text evidence="5">The sequence shown here is derived from an EMBL/GenBank/DDBJ whole genome shotgun (WGS) entry which is preliminary data.</text>
</comment>
<dbReference type="Pfam" id="PF08424">
    <property type="entry name" value="NRDE-2"/>
    <property type="match status" value="1"/>
</dbReference>
<dbReference type="InterPro" id="IPR011990">
    <property type="entry name" value="TPR-like_helical_dom_sf"/>
</dbReference>
<dbReference type="InterPro" id="IPR013633">
    <property type="entry name" value="NRDE-2"/>
</dbReference>
<dbReference type="PANTHER" id="PTHR13471">
    <property type="entry name" value="TETRATRICOPEPTIDE-LIKE HELICAL"/>
    <property type="match status" value="1"/>
</dbReference>
<feature type="compositionally biased region" description="Basic residues" evidence="4">
    <location>
        <begin position="8"/>
        <end position="19"/>
    </location>
</feature>
<evidence type="ECO:0000256" key="4">
    <source>
        <dbReference type="SAM" id="MobiDB-lite"/>
    </source>
</evidence>
<dbReference type="GO" id="GO:0031048">
    <property type="term" value="P:regulatory ncRNA-mediated heterochromatin formation"/>
    <property type="evidence" value="ECO:0007669"/>
    <property type="project" value="TreeGrafter"/>
</dbReference>
<feature type="compositionally biased region" description="Low complexity" evidence="4">
    <location>
        <begin position="37"/>
        <end position="47"/>
    </location>
</feature>
<evidence type="ECO:0000256" key="3">
    <source>
        <dbReference type="ARBA" id="ARBA00023242"/>
    </source>
</evidence>
<feature type="region of interest" description="Disordered" evidence="4">
    <location>
        <begin position="1"/>
        <end position="76"/>
    </location>
</feature>
<dbReference type="SMART" id="SM00386">
    <property type="entry name" value="HAT"/>
    <property type="match status" value="4"/>
</dbReference>
<feature type="compositionally biased region" description="Basic residues" evidence="4">
    <location>
        <begin position="55"/>
        <end position="64"/>
    </location>
</feature>
<dbReference type="GO" id="GO:1902369">
    <property type="term" value="P:negative regulation of RNA catabolic process"/>
    <property type="evidence" value="ECO:0007669"/>
    <property type="project" value="TreeGrafter"/>
</dbReference>
<reference evidence="5" key="1">
    <citation type="submission" date="2021-12" db="EMBL/GenBank/DDBJ databases">
        <title>Prjna785345.</title>
        <authorList>
            <person name="Rujirawat T."/>
            <person name="Krajaejun T."/>
        </authorList>
    </citation>
    <scope>NUCLEOTIDE SEQUENCE</scope>
    <source>
        <strain evidence="5">Pi057C3</strain>
    </source>
</reference>
<evidence type="ECO:0000256" key="2">
    <source>
        <dbReference type="ARBA" id="ARBA00009265"/>
    </source>
</evidence>
<dbReference type="Proteomes" id="UP001209570">
    <property type="component" value="Unassembled WGS sequence"/>
</dbReference>
<organism evidence="5 6">
    <name type="scientific">Pythium insidiosum</name>
    <name type="common">Pythiosis disease agent</name>
    <dbReference type="NCBI Taxonomy" id="114742"/>
    <lineage>
        <taxon>Eukaryota</taxon>
        <taxon>Sar</taxon>
        <taxon>Stramenopiles</taxon>
        <taxon>Oomycota</taxon>
        <taxon>Peronosporomycetes</taxon>
        <taxon>Pythiales</taxon>
        <taxon>Pythiaceae</taxon>
        <taxon>Pythium</taxon>
    </lineage>
</organism>
<dbReference type="GO" id="GO:0006396">
    <property type="term" value="P:RNA processing"/>
    <property type="evidence" value="ECO:0007669"/>
    <property type="project" value="InterPro"/>
</dbReference>
<comment type="subcellular location">
    <subcellularLocation>
        <location evidence="1">Nucleus</location>
    </subcellularLocation>
</comment>
<evidence type="ECO:0000256" key="1">
    <source>
        <dbReference type="ARBA" id="ARBA00004123"/>
    </source>
</evidence>
<dbReference type="GO" id="GO:0071013">
    <property type="term" value="C:catalytic step 2 spliceosome"/>
    <property type="evidence" value="ECO:0007669"/>
    <property type="project" value="TreeGrafter"/>
</dbReference>
<dbReference type="PANTHER" id="PTHR13471:SF0">
    <property type="entry name" value="NUCLEAR EXOSOME REGULATOR NRDE2"/>
    <property type="match status" value="1"/>
</dbReference>
<evidence type="ECO:0000313" key="5">
    <source>
        <dbReference type="EMBL" id="KAJ0403802.1"/>
    </source>
</evidence>
<evidence type="ECO:0000313" key="6">
    <source>
        <dbReference type="Proteomes" id="UP001209570"/>
    </source>
</evidence>
<keyword evidence="6" id="KW-1185">Reference proteome</keyword>
<gene>
    <name evidence="5" type="ORF">P43SY_003899</name>
</gene>
<accession>A0AAD5M448</accession>
<dbReference type="EMBL" id="JAKCXM010000074">
    <property type="protein sequence ID" value="KAJ0403802.1"/>
    <property type="molecule type" value="Genomic_DNA"/>
</dbReference>
<keyword evidence="3" id="KW-0539">Nucleus</keyword>
<feature type="region of interest" description="Disordered" evidence="4">
    <location>
        <begin position="1271"/>
        <end position="1291"/>
    </location>
</feature>
<feature type="compositionally biased region" description="Acidic residues" evidence="4">
    <location>
        <begin position="1274"/>
        <end position="1291"/>
    </location>
</feature>
<name>A0AAD5M448_PYTIN</name>
<comment type="similarity">
    <text evidence="2">Belongs to the NRDE2 family.</text>
</comment>
<feature type="compositionally biased region" description="Basic and acidic residues" evidence="4">
    <location>
        <begin position="574"/>
        <end position="588"/>
    </location>
</feature>